<evidence type="ECO:0000313" key="1">
    <source>
        <dbReference type="EMBL" id="MFC6760094.1"/>
    </source>
</evidence>
<sequence length="195" mass="22235">MQGPDEVLSFWLDEVGPKGWYEASDALDATIRDRFEATWEAACEGKFSLWLTYPSGALAYIILMDQFSRNMFRGQAKAFASDRAALAAAKSAIERGWDLKIDEPARQFFYMPLMHSENLCDQDRCVRLMCERMPETRENNLLHARAHREVIRRFGRFPYRNEALSRAGTSCEIAYVSDGGYGQTLRELQAESAVA</sequence>
<dbReference type="InterPro" id="IPR010323">
    <property type="entry name" value="DUF924"/>
</dbReference>
<accession>A0ABW2B4Y0</accession>
<dbReference type="InterPro" id="IPR011990">
    <property type="entry name" value="TPR-like_helical_dom_sf"/>
</dbReference>
<dbReference type="SUPFAM" id="SSF48452">
    <property type="entry name" value="TPR-like"/>
    <property type="match status" value="1"/>
</dbReference>
<dbReference type="Pfam" id="PF06041">
    <property type="entry name" value="DUF924"/>
    <property type="match status" value="1"/>
</dbReference>
<dbReference type="Gene3D" id="1.20.58.320">
    <property type="entry name" value="TPR-like"/>
    <property type="match status" value="1"/>
</dbReference>
<reference evidence="2" key="1">
    <citation type="journal article" date="2019" name="Int. J. Syst. Evol. Microbiol.">
        <title>The Global Catalogue of Microorganisms (GCM) 10K type strain sequencing project: providing services to taxonomists for standard genome sequencing and annotation.</title>
        <authorList>
            <consortium name="The Broad Institute Genomics Platform"/>
            <consortium name="The Broad Institute Genome Sequencing Center for Infectious Disease"/>
            <person name="Wu L."/>
            <person name="Ma J."/>
        </authorList>
    </citation>
    <scope>NUCLEOTIDE SEQUENCE [LARGE SCALE GENOMIC DNA]</scope>
    <source>
        <strain evidence="2">CCUG 66188</strain>
    </source>
</reference>
<protein>
    <submittedName>
        <fullName evidence="1">DUF924 family protein</fullName>
    </submittedName>
</protein>
<organism evidence="1 2">
    <name type="scientific">Sulfitobacter porphyrae</name>
    <dbReference type="NCBI Taxonomy" id="1246864"/>
    <lineage>
        <taxon>Bacteria</taxon>
        <taxon>Pseudomonadati</taxon>
        <taxon>Pseudomonadota</taxon>
        <taxon>Alphaproteobacteria</taxon>
        <taxon>Rhodobacterales</taxon>
        <taxon>Roseobacteraceae</taxon>
        <taxon>Sulfitobacter</taxon>
    </lineage>
</organism>
<dbReference type="Proteomes" id="UP001596353">
    <property type="component" value="Unassembled WGS sequence"/>
</dbReference>
<proteinExistence type="predicted"/>
<dbReference type="Gene3D" id="1.25.40.10">
    <property type="entry name" value="Tetratricopeptide repeat domain"/>
    <property type="match status" value="1"/>
</dbReference>
<evidence type="ECO:0000313" key="2">
    <source>
        <dbReference type="Proteomes" id="UP001596353"/>
    </source>
</evidence>
<dbReference type="EMBL" id="JBHSWG010000001">
    <property type="protein sequence ID" value="MFC6760094.1"/>
    <property type="molecule type" value="Genomic_DNA"/>
</dbReference>
<name>A0ABW2B4Y0_9RHOB</name>
<comment type="caution">
    <text evidence="1">The sequence shown here is derived from an EMBL/GenBank/DDBJ whole genome shotgun (WGS) entry which is preliminary data.</text>
</comment>
<gene>
    <name evidence="1" type="ORF">ACFQFQ_12280</name>
</gene>
<keyword evidence="2" id="KW-1185">Reference proteome</keyword>